<dbReference type="Proteomes" id="UP000030672">
    <property type="component" value="Unassembled WGS sequence"/>
</dbReference>
<keyword evidence="7 10" id="KW-0106">Calcium</keyword>
<comment type="function">
    <text evidence="9 10">Pectinolytic enzyme consist of four classes of enzymes: pectin lyase, polygalacturonase, pectin methylesterase and rhamnogalacturonase. Among pectinolytic enzymes, pectin lyase is the most important in depolymerization of pectin, since it cleaves internal glycosidic bonds of highly methylated pectins. Favors pectate, the anion, over pectin, the methyl ester.</text>
</comment>
<evidence type="ECO:0000256" key="2">
    <source>
        <dbReference type="ARBA" id="ARBA00001913"/>
    </source>
</evidence>
<dbReference type="RefSeq" id="XP_040882617.1">
    <property type="nucleotide sequence ID" value="XM_041027560.1"/>
</dbReference>
<protein>
    <recommendedName>
        <fullName evidence="10">Pectate lyase</fullName>
        <ecNumber evidence="10">4.2.2.2</ecNumber>
    </recommendedName>
</protein>
<dbReference type="GO" id="GO:0005576">
    <property type="term" value="C:extracellular region"/>
    <property type="evidence" value="ECO:0007669"/>
    <property type="project" value="UniProtKB-SubCell"/>
</dbReference>
<comment type="similarity">
    <text evidence="4 10">Belongs to the polysaccharide lyase 3 family.</text>
</comment>
<dbReference type="GeneID" id="63920933"/>
<keyword evidence="6 10" id="KW-0732">Signal</keyword>
<keyword evidence="8 10" id="KW-0456">Lyase</keyword>
<sequence length="253" mass="26360">MYFNTSAILAGLLSIAAAERLGPLRTRASSSFPIPASKGSVTYSSAKTISGTFDGGYKTYGRGVSCGGQAEGGNSDAVFLLEDGATLKNAIIGKDQSEGVHCLGACTIQNVWWDAVCEDALTFKGDGDGKVIGGGARGAEDKVIQHNGVGSISIDGFTVEDFGKLYRSCGNCKQNGDARKVTINNVKATNGKYLVGINSNYGDTATITNTCASSVKHICQEYKGTNNNDEEPSTLSEGPSDACIYEESDVSVC</sequence>
<feature type="signal peptide" evidence="10">
    <location>
        <begin position="1"/>
        <end position="18"/>
    </location>
</feature>
<dbReference type="PANTHER" id="PTHR33407:SF9">
    <property type="entry name" value="PECTATE LYASE F-RELATED"/>
    <property type="match status" value="1"/>
</dbReference>
<evidence type="ECO:0000256" key="1">
    <source>
        <dbReference type="ARBA" id="ARBA00000695"/>
    </source>
</evidence>
<dbReference type="Gene3D" id="2.160.20.10">
    <property type="entry name" value="Single-stranded right-handed beta-helix, Pectin lyase-like"/>
    <property type="match status" value="1"/>
</dbReference>
<evidence type="ECO:0000256" key="7">
    <source>
        <dbReference type="ARBA" id="ARBA00022837"/>
    </source>
</evidence>
<evidence type="ECO:0000256" key="9">
    <source>
        <dbReference type="ARBA" id="ARBA00025679"/>
    </source>
</evidence>
<evidence type="ECO:0000256" key="6">
    <source>
        <dbReference type="ARBA" id="ARBA00022729"/>
    </source>
</evidence>
<dbReference type="GO" id="GO:0045490">
    <property type="term" value="P:pectin catabolic process"/>
    <property type="evidence" value="ECO:0007669"/>
    <property type="project" value="TreeGrafter"/>
</dbReference>
<organism evidence="11 12">
    <name type="scientific">Aureobasidium melanogenum (strain CBS 110374)</name>
    <name type="common">Aureobasidium pullulans var. melanogenum</name>
    <dbReference type="NCBI Taxonomy" id="1043003"/>
    <lineage>
        <taxon>Eukaryota</taxon>
        <taxon>Fungi</taxon>
        <taxon>Dikarya</taxon>
        <taxon>Ascomycota</taxon>
        <taxon>Pezizomycotina</taxon>
        <taxon>Dothideomycetes</taxon>
        <taxon>Dothideomycetidae</taxon>
        <taxon>Dothideales</taxon>
        <taxon>Saccotheciaceae</taxon>
        <taxon>Aureobasidium</taxon>
    </lineage>
</organism>
<proteinExistence type="inferred from homology"/>
<dbReference type="Pfam" id="PF03211">
    <property type="entry name" value="Pectate_lyase"/>
    <property type="match status" value="1"/>
</dbReference>
<dbReference type="SUPFAM" id="SSF51126">
    <property type="entry name" value="Pectin lyase-like"/>
    <property type="match status" value="1"/>
</dbReference>
<dbReference type="STRING" id="1043003.A0A074W222"/>
<reference evidence="11 12" key="1">
    <citation type="journal article" date="2014" name="BMC Genomics">
        <title>Genome sequencing of four Aureobasidium pullulans varieties: biotechnological potential, stress tolerance, and description of new species.</title>
        <authorList>
            <person name="Gostin Ar C."/>
            <person name="Ohm R.A."/>
            <person name="Kogej T."/>
            <person name="Sonjak S."/>
            <person name="Turk M."/>
            <person name="Zajc J."/>
            <person name="Zalar P."/>
            <person name="Grube M."/>
            <person name="Sun H."/>
            <person name="Han J."/>
            <person name="Sharma A."/>
            <person name="Chiniquy J."/>
            <person name="Ngan C.Y."/>
            <person name="Lipzen A."/>
            <person name="Barry K."/>
            <person name="Grigoriev I.V."/>
            <person name="Gunde-Cimerman N."/>
        </authorList>
    </citation>
    <scope>NUCLEOTIDE SEQUENCE [LARGE SCALE GENOMIC DNA]</scope>
    <source>
        <strain evidence="11 12">CBS 110374</strain>
    </source>
</reference>
<gene>
    <name evidence="11" type="ORF">M437DRAFT_81453</name>
</gene>
<comment type="catalytic activity">
    <reaction evidence="1 10">
        <text>Eliminative cleavage of (1-&gt;4)-alpha-D-galacturonan to give oligosaccharides with 4-deoxy-alpha-D-galact-4-enuronosyl groups at their non-reducing ends.</text>
        <dbReference type="EC" id="4.2.2.2"/>
    </reaction>
</comment>
<accession>A0A074W222</accession>
<dbReference type="InterPro" id="IPR011050">
    <property type="entry name" value="Pectin_lyase_fold/virulence"/>
</dbReference>
<evidence type="ECO:0000256" key="10">
    <source>
        <dbReference type="RuleBase" id="RU367009"/>
    </source>
</evidence>
<evidence type="ECO:0000256" key="4">
    <source>
        <dbReference type="ARBA" id="ARBA00006463"/>
    </source>
</evidence>
<dbReference type="EMBL" id="KL584826">
    <property type="protein sequence ID" value="KEQ65594.1"/>
    <property type="molecule type" value="Genomic_DNA"/>
</dbReference>
<comment type="cofactor">
    <cofactor evidence="2 10">
        <name>Ca(2+)</name>
        <dbReference type="ChEBI" id="CHEBI:29108"/>
    </cofactor>
</comment>
<dbReference type="HOGENOM" id="CLU_044863_3_0_1"/>
<dbReference type="GO" id="GO:0030570">
    <property type="term" value="F:pectate lyase activity"/>
    <property type="evidence" value="ECO:0007669"/>
    <property type="project" value="UniProtKB-UniRule"/>
</dbReference>
<evidence type="ECO:0000256" key="5">
    <source>
        <dbReference type="ARBA" id="ARBA00022525"/>
    </source>
</evidence>
<dbReference type="InterPro" id="IPR012334">
    <property type="entry name" value="Pectin_lyas_fold"/>
</dbReference>
<evidence type="ECO:0000256" key="3">
    <source>
        <dbReference type="ARBA" id="ARBA00004613"/>
    </source>
</evidence>
<dbReference type="EC" id="4.2.2.2" evidence="10"/>
<evidence type="ECO:0000313" key="12">
    <source>
        <dbReference type="Proteomes" id="UP000030672"/>
    </source>
</evidence>
<dbReference type="AlphaFoldDB" id="A0A074W222"/>
<evidence type="ECO:0000256" key="8">
    <source>
        <dbReference type="ARBA" id="ARBA00023239"/>
    </source>
</evidence>
<keyword evidence="5 10" id="KW-0964">Secreted</keyword>
<dbReference type="PANTHER" id="PTHR33407">
    <property type="entry name" value="PECTATE LYASE F-RELATED"/>
    <property type="match status" value="1"/>
</dbReference>
<name>A0A074W222_AURM1</name>
<keyword evidence="12" id="KW-1185">Reference proteome</keyword>
<evidence type="ECO:0000313" key="11">
    <source>
        <dbReference type="EMBL" id="KEQ65594.1"/>
    </source>
</evidence>
<comment type="subcellular location">
    <subcellularLocation>
        <location evidence="3 10">Secreted</location>
    </subcellularLocation>
</comment>
<dbReference type="InterPro" id="IPR004898">
    <property type="entry name" value="Pectate_lyase_PlyH/PlyE-like"/>
</dbReference>
<feature type="chain" id="PRO_5025085911" description="Pectate lyase" evidence="10">
    <location>
        <begin position="19"/>
        <end position="253"/>
    </location>
</feature>